<keyword evidence="2" id="KW-1185">Reference proteome</keyword>
<organism evidence="1 2">
    <name type="scientific">Streptomyces angustmyceticus</name>
    <dbReference type="NCBI Taxonomy" id="285578"/>
    <lineage>
        <taxon>Bacteria</taxon>
        <taxon>Bacillati</taxon>
        <taxon>Actinomycetota</taxon>
        <taxon>Actinomycetes</taxon>
        <taxon>Kitasatosporales</taxon>
        <taxon>Streptomycetaceae</taxon>
        <taxon>Streptomyces</taxon>
    </lineage>
</organism>
<accession>A0A5J4LC09</accession>
<comment type="caution">
    <text evidence="1">The sequence shown here is derived from an EMBL/GenBank/DDBJ whole genome shotgun (WGS) entry which is preliminary data.</text>
</comment>
<reference evidence="1 2" key="1">
    <citation type="submission" date="2019-10" db="EMBL/GenBank/DDBJ databases">
        <title>Whole genome shotgun sequence of Streptomyces angustmyceticus NBRC 3934.</title>
        <authorList>
            <person name="Hosoyama A."/>
            <person name="Ichikawa N."/>
            <person name="Kimura A."/>
            <person name="Kitahashi Y."/>
            <person name="Komaki H."/>
            <person name="Uohara A."/>
        </authorList>
    </citation>
    <scope>NUCLEOTIDE SEQUENCE [LARGE SCALE GENOMIC DNA]</scope>
    <source>
        <strain evidence="1 2">NBRC 3934</strain>
    </source>
</reference>
<evidence type="ECO:0000313" key="2">
    <source>
        <dbReference type="Proteomes" id="UP000325598"/>
    </source>
</evidence>
<gene>
    <name evidence="1" type="ORF">San01_18780</name>
</gene>
<dbReference type="Proteomes" id="UP000325598">
    <property type="component" value="Unassembled WGS sequence"/>
</dbReference>
<proteinExistence type="predicted"/>
<evidence type="ECO:0000313" key="1">
    <source>
        <dbReference type="EMBL" id="GES29391.1"/>
    </source>
</evidence>
<dbReference type="EMBL" id="BLAG01000006">
    <property type="protein sequence ID" value="GES29391.1"/>
    <property type="molecule type" value="Genomic_DNA"/>
</dbReference>
<name>A0A5J4LC09_9ACTN</name>
<dbReference type="AlphaFoldDB" id="A0A5J4LC09"/>
<sequence>MRFLSRMEIPLLSCMELPRIDSSSRGFLTEFVPVMREFGAVEWIDADPREFTGTIRIGDTVP</sequence>
<protein>
    <submittedName>
        <fullName evidence="1">Uncharacterized protein</fullName>
    </submittedName>
</protein>